<dbReference type="InterPro" id="IPR050869">
    <property type="entry name" value="H3K4_H4K5_MeTrfase"/>
</dbReference>
<evidence type="ECO:0000313" key="2">
    <source>
        <dbReference type="EMBL" id="KZO97035.1"/>
    </source>
</evidence>
<dbReference type="EMBL" id="KV417281">
    <property type="protein sequence ID" value="KZO97035.1"/>
    <property type="molecule type" value="Genomic_DNA"/>
</dbReference>
<dbReference type="PANTHER" id="PTHR12197:SF251">
    <property type="entry name" value="EG:BACR7C10.4 PROTEIN"/>
    <property type="match status" value="1"/>
</dbReference>
<protein>
    <recommendedName>
        <fullName evidence="1">SET domain-containing protein</fullName>
    </recommendedName>
</protein>
<dbReference type="GO" id="GO:0005634">
    <property type="term" value="C:nucleus"/>
    <property type="evidence" value="ECO:0007669"/>
    <property type="project" value="TreeGrafter"/>
</dbReference>
<gene>
    <name evidence="2" type="ORF">CALVIDRAFT_597766</name>
</gene>
<evidence type="ECO:0000259" key="1">
    <source>
        <dbReference type="PROSITE" id="PS50280"/>
    </source>
</evidence>
<feature type="domain" description="SET" evidence="1">
    <location>
        <begin position="27"/>
        <end position="207"/>
    </location>
</feature>
<proteinExistence type="predicted"/>
<dbReference type="InterPro" id="IPR001214">
    <property type="entry name" value="SET_dom"/>
</dbReference>
<dbReference type="PROSITE" id="PS50280">
    <property type="entry name" value="SET"/>
    <property type="match status" value="1"/>
</dbReference>
<dbReference type="InterPro" id="IPR046341">
    <property type="entry name" value="SET_dom_sf"/>
</dbReference>
<dbReference type="SUPFAM" id="SSF82199">
    <property type="entry name" value="SET domain"/>
    <property type="match status" value="1"/>
</dbReference>
<organism evidence="2 3">
    <name type="scientific">Calocera viscosa (strain TUFC12733)</name>
    <dbReference type="NCBI Taxonomy" id="1330018"/>
    <lineage>
        <taxon>Eukaryota</taxon>
        <taxon>Fungi</taxon>
        <taxon>Dikarya</taxon>
        <taxon>Basidiomycota</taxon>
        <taxon>Agaricomycotina</taxon>
        <taxon>Dacrymycetes</taxon>
        <taxon>Dacrymycetales</taxon>
        <taxon>Dacrymycetaceae</taxon>
        <taxon>Calocera</taxon>
    </lineage>
</organism>
<dbReference type="AlphaFoldDB" id="A0A167MT27"/>
<evidence type="ECO:0000313" key="3">
    <source>
        <dbReference type="Proteomes" id="UP000076738"/>
    </source>
</evidence>
<dbReference type="Proteomes" id="UP000076738">
    <property type="component" value="Unassembled WGS sequence"/>
</dbReference>
<dbReference type="Gene3D" id="1.25.40.10">
    <property type="entry name" value="Tetratricopeptide repeat domain"/>
    <property type="match status" value="1"/>
</dbReference>
<dbReference type="InterPro" id="IPR011990">
    <property type="entry name" value="TPR-like_helical_dom_sf"/>
</dbReference>
<dbReference type="OrthoDB" id="5945798at2759"/>
<accession>A0A167MT27</accession>
<keyword evidence="3" id="KW-1185">Reference proteome</keyword>
<dbReference type="Pfam" id="PF00856">
    <property type="entry name" value="SET"/>
    <property type="match status" value="1"/>
</dbReference>
<name>A0A167MT27_CALVF</name>
<dbReference type="CDD" id="cd20071">
    <property type="entry name" value="SET_SMYD"/>
    <property type="match status" value="1"/>
</dbReference>
<dbReference type="STRING" id="1330018.A0A167MT27"/>
<dbReference type="Gene3D" id="2.170.270.10">
    <property type="entry name" value="SET domain"/>
    <property type="match status" value="1"/>
</dbReference>
<sequence>MSGLHVWYCDAQCLKRLRDAHHMRLCPSLQILLNALQAQVSGDAEACRLARKDVLLVLQLVAILYSTSEAQDLIPRGVTDPPTLPIDFFNPASVFAHLLPAKDPPRFPVPYPFFPLVSDLPRPGQRHRDKILLYLASRFHNNNFGCWTSDMEPLADGIFPVASRLFNHSCRPNCVVIYEITEEKGLVMELKAIRPIAKGEEVTISYVDPAIWLGARRSLLKMNYDFLCECPKCKAEEQQKLWTSSTWLTSEERASASVELIGLMLSLKPEQKLTAQTPACPLVPQSRGIEEMPRSVLPMFNSTHLPEVAQRFSDQAHEGTHKAAVHNGKLLLAIYFVHYTSYWPMIGLHCFELSKTMWNYYIASPSPTAAGRRQQLFEAICCAEWAYRILLVSVARKGDGGSNKPPTEEISGFRDHILADWSSLAE</sequence>
<reference evidence="2 3" key="1">
    <citation type="journal article" date="2016" name="Mol. Biol. Evol.">
        <title>Comparative Genomics of Early-Diverging Mushroom-Forming Fungi Provides Insights into the Origins of Lignocellulose Decay Capabilities.</title>
        <authorList>
            <person name="Nagy L.G."/>
            <person name="Riley R."/>
            <person name="Tritt A."/>
            <person name="Adam C."/>
            <person name="Daum C."/>
            <person name="Floudas D."/>
            <person name="Sun H."/>
            <person name="Yadav J.S."/>
            <person name="Pangilinan J."/>
            <person name="Larsson K.H."/>
            <person name="Matsuura K."/>
            <person name="Barry K."/>
            <person name="Labutti K."/>
            <person name="Kuo R."/>
            <person name="Ohm R.A."/>
            <person name="Bhattacharya S.S."/>
            <person name="Shirouzu T."/>
            <person name="Yoshinaga Y."/>
            <person name="Martin F.M."/>
            <person name="Grigoriev I.V."/>
            <person name="Hibbett D.S."/>
        </authorList>
    </citation>
    <scope>NUCLEOTIDE SEQUENCE [LARGE SCALE GENOMIC DNA]</scope>
    <source>
        <strain evidence="2 3">TUFC12733</strain>
    </source>
</reference>
<dbReference type="PANTHER" id="PTHR12197">
    <property type="entry name" value="HISTONE-LYSINE N-METHYLTRANSFERASE SMYD"/>
    <property type="match status" value="1"/>
</dbReference>